<reference evidence="10 11" key="1">
    <citation type="submission" date="2019-07" db="EMBL/GenBank/DDBJ databases">
        <title>Whole genome shotgun sequence of Oceanithermus desulfurans NBRC 100063.</title>
        <authorList>
            <person name="Hosoyama A."/>
            <person name="Uohara A."/>
            <person name="Ohji S."/>
            <person name="Ichikawa N."/>
        </authorList>
    </citation>
    <scope>NUCLEOTIDE SEQUENCE [LARGE SCALE GENOMIC DNA]</scope>
    <source>
        <strain evidence="10 11">NBRC 100063</strain>
    </source>
</reference>
<dbReference type="Pfam" id="PF00108">
    <property type="entry name" value="Thiolase_N"/>
    <property type="match status" value="1"/>
</dbReference>
<dbReference type="FunFam" id="3.40.47.10:FF:000010">
    <property type="entry name" value="Acetyl-CoA acetyltransferase (Thiolase)"/>
    <property type="match status" value="1"/>
</dbReference>
<dbReference type="PANTHER" id="PTHR43853:SF21">
    <property type="entry name" value="STEROID 3-KETOACYL-COA THIOLASE"/>
    <property type="match status" value="1"/>
</dbReference>
<dbReference type="AlphaFoldDB" id="A0A511RKL0"/>
<evidence type="ECO:0000259" key="9">
    <source>
        <dbReference type="Pfam" id="PF02803"/>
    </source>
</evidence>
<feature type="domain" description="Thiolase N-terminal" evidence="8">
    <location>
        <begin position="5"/>
        <end position="266"/>
    </location>
</feature>
<dbReference type="InterPro" id="IPR020610">
    <property type="entry name" value="Thiolase_AS"/>
</dbReference>
<dbReference type="InterPro" id="IPR020615">
    <property type="entry name" value="Thiolase_acyl_enz_int_AS"/>
</dbReference>
<comment type="similarity">
    <text evidence="2 7">Belongs to the thiolase-like superfamily. Thiolase family.</text>
</comment>
<feature type="active site" description="Proton acceptor" evidence="6">
    <location>
        <position position="382"/>
    </location>
</feature>
<dbReference type="PANTHER" id="PTHR43853">
    <property type="entry name" value="3-KETOACYL-COA THIOLASE, PEROXISOMAL"/>
    <property type="match status" value="1"/>
</dbReference>
<dbReference type="PROSITE" id="PS00099">
    <property type="entry name" value="THIOLASE_3"/>
    <property type="match status" value="1"/>
</dbReference>
<dbReference type="GO" id="GO:0010124">
    <property type="term" value="P:phenylacetate catabolic process"/>
    <property type="evidence" value="ECO:0007669"/>
    <property type="project" value="TreeGrafter"/>
</dbReference>
<gene>
    <name evidence="10" type="ORF">ODE01S_16270</name>
</gene>
<dbReference type="CDD" id="cd00751">
    <property type="entry name" value="thiolase"/>
    <property type="match status" value="1"/>
</dbReference>
<dbReference type="GO" id="GO:0005737">
    <property type="term" value="C:cytoplasm"/>
    <property type="evidence" value="ECO:0007669"/>
    <property type="project" value="UniProtKB-ARBA"/>
</dbReference>
<evidence type="ECO:0000256" key="1">
    <source>
        <dbReference type="ARBA" id="ARBA00005189"/>
    </source>
</evidence>
<dbReference type="PIRSF" id="PIRSF000429">
    <property type="entry name" value="Ac-CoA_Ac_transf"/>
    <property type="match status" value="1"/>
</dbReference>
<dbReference type="EMBL" id="BJXN01000010">
    <property type="protein sequence ID" value="GEM90193.1"/>
    <property type="molecule type" value="Genomic_DNA"/>
</dbReference>
<dbReference type="PROSITE" id="PS00098">
    <property type="entry name" value="THIOLASE_1"/>
    <property type="match status" value="1"/>
</dbReference>
<dbReference type="Gene3D" id="3.40.47.10">
    <property type="match status" value="1"/>
</dbReference>
<evidence type="ECO:0000256" key="4">
    <source>
        <dbReference type="ARBA" id="ARBA00023315"/>
    </source>
</evidence>
<dbReference type="GO" id="GO:0006635">
    <property type="term" value="P:fatty acid beta-oxidation"/>
    <property type="evidence" value="ECO:0007669"/>
    <property type="project" value="TreeGrafter"/>
</dbReference>
<dbReference type="Pfam" id="PF02803">
    <property type="entry name" value="Thiolase_C"/>
    <property type="match status" value="1"/>
</dbReference>
<dbReference type="InterPro" id="IPR016039">
    <property type="entry name" value="Thiolase-like"/>
</dbReference>
<evidence type="ECO:0000256" key="6">
    <source>
        <dbReference type="PIRSR" id="PIRSR000429-1"/>
    </source>
</evidence>
<proteinExistence type="inferred from homology"/>
<evidence type="ECO:0000259" key="8">
    <source>
        <dbReference type="Pfam" id="PF00108"/>
    </source>
</evidence>
<dbReference type="InterPro" id="IPR020613">
    <property type="entry name" value="Thiolase_CS"/>
</dbReference>
<dbReference type="GO" id="GO:0003988">
    <property type="term" value="F:acetyl-CoA C-acyltransferase activity"/>
    <property type="evidence" value="ECO:0007669"/>
    <property type="project" value="UniProtKB-EC"/>
</dbReference>
<evidence type="ECO:0000313" key="11">
    <source>
        <dbReference type="Proteomes" id="UP000321827"/>
    </source>
</evidence>
<dbReference type="InterPro" id="IPR020616">
    <property type="entry name" value="Thiolase_N"/>
</dbReference>
<dbReference type="EC" id="2.3.1.16" evidence="5"/>
<dbReference type="PROSITE" id="PS00737">
    <property type="entry name" value="THIOLASE_2"/>
    <property type="match status" value="1"/>
</dbReference>
<dbReference type="RefSeq" id="WP_147147718.1">
    <property type="nucleotide sequence ID" value="NZ_BJXN01000010.1"/>
</dbReference>
<accession>A0A511RKL0</accession>
<comment type="caution">
    <text evidence="10">The sequence shown here is derived from an EMBL/GenBank/DDBJ whole genome shotgun (WGS) entry which is preliminary data.</text>
</comment>
<feature type="active site" description="Acyl-thioester intermediate" evidence="6">
    <location>
        <position position="91"/>
    </location>
</feature>
<dbReference type="Proteomes" id="UP000321827">
    <property type="component" value="Unassembled WGS sequence"/>
</dbReference>
<keyword evidence="3 7" id="KW-0808">Transferase</keyword>
<feature type="domain" description="Thiolase C-terminal" evidence="9">
    <location>
        <begin position="274"/>
        <end position="394"/>
    </location>
</feature>
<evidence type="ECO:0000256" key="7">
    <source>
        <dbReference type="RuleBase" id="RU003557"/>
    </source>
</evidence>
<evidence type="ECO:0000256" key="3">
    <source>
        <dbReference type="ARBA" id="ARBA00022679"/>
    </source>
</evidence>
<comment type="pathway">
    <text evidence="1">Lipid metabolism.</text>
</comment>
<evidence type="ECO:0000313" key="10">
    <source>
        <dbReference type="EMBL" id="GEM90193.1"/>
    </source>
</evidence>
<dbReference type="InterPro" id="IPR020617">
    <property type="entry name" value="Thiolase_C"/>
</dbReference>
<name>A0A511RKL0_9DEIN</name>
<dbReference type="OrthoDB" id="23995at2"/>
<evidence type="ECO:0000256" key="2">
    <source>
        <dbReference type="ARBA" id="ARBA00010982"/>
    </source>
</evidence>
<organism evidence="10 11">
    <name type="scientific">Oceanithermus desulfurans NBRC 100063</name>
    <dbReference type="NCBI Taxonomy" id="1227550"/>
    <lineage>
        <taxon>Bacteria</taxon>
        <taxon>Thermotogati</taxon>
        <taxon>Deinococcota</taxon>
        <taxon>Deinococci</taxon>
        <taxon>Thermales</taxon>
        <taxon>Thermaceae</taxon>
        <taxon>Oceanithermus</taxon>
    </lineage>
</organism>
<dbReference type="InterPro" id="IPR002155">
    <property type="entry name" value="Thiolase"/>
</dbReference>
<dbReference type="NCBIfam" id="TIGR01930">
    <property type="entry name" value="AcCoA-C-Actrans"/>
    <property type="match status" value="1"/>
</dbReference>
<dbReference type="SUPFAM" id="SSF53901">
    <property type="entry name" value="Thiolase-like"/>
    <property type="match status" value="2"/>
</dbReference>
<dbReference type="InterPro" id="IPR050215">
    <property type="entry name" value="Thiolase-like_sf_Thiolase"/>
</dbReference>
<feature type="active site" description="Proton acceptor" evidence="6">
    <location>
        <position position="352"/>
    </location>
</feature>
<sequence length="398" mass="42131">MREAVIVSAARTPVAKGKKNGALASVHPVELSALVMKETVGRAGLDPARLDDVLWGCAMPEASQGLNIARLALLKAGFPVDVPGATINRFCSSGLQTVALAAQAILSGINEVVLAGGVEMMSQVPMSGFHYRLEESLTPSAWSPETYSSYIGMGFTAERVAERWGVSREDQDKWALRSHQRAHAAQTEGRFKEETIPVPVQKVSWQGRKKKVEEAVFDYEELIRPDTSLEALAKLRPAFKEGGTVTAGNASPYSDGAAGVLVMERSVAEALGLPVLARFVTFQVAGVEPDVMGVGPAKAVPKALEKAGWTMDDLDLIEFNEAFAAQVLAVIRELGMPEEKVNVNGGAIALGHPLGATGAKLTTQLIHELRRRGGGKGLVTMCIGGGMGAAGLFEVYGA</sequence>
<keyword evidence="4 7" id="KW-0012">Acyltransferase</keyword>
<evidence type="ECO:0000256" key="5">
    <source>
        <dbReference type="ARBA" id="ARBA00024073"/>
    </source>
</evidence>
<protein>
    <recommendedName>
        <fullName evidence="5">acetyl-CoA C-acyltransferase</fullName>
        <ecNumber evidence="5">2.3.1.16</ecNumber>
    </recommendedName>
</protein>